<evidence type="ECO:0000313" key="2">
    <source>
        <dbReference type="EMBL" id="TWW66425.1"/>
    </source>
</evidence>
<dbReference type="Proteomes" id="UP000324091">
    <property type="component" value="Chromosome 20"/>
</dbReference>
<reference evidence="2 3" key="1">
    <citation type="submission" date="2019-04" db="EMBL/GenBank/DDBJ databases">
        <title>Chromosome genome assembly for Takifugu flavidus.</title>
        <authorList>
            <person name="Xiao S."/>
        </authorList>
    </citation>
    <scope>NUCLEOTIDE SEQUENCE [LARGE SCALE GENOMIC DNA]</scope>
    <source>
        <strain evidence="2">HTHZ2018</strain>
        <tissue evidence="2">Muscle</tissue>
    </source>
</reference>
<proteinExistence type="predicted"/>
<feature type="region of interest" description="Disordered" evidence="1">
    <location>
        <begin position="125"/>
        <end position="160"/>
    </location>
</feature>
<dbReference type="PANTHER" id="PTHR28682:SF6">
    <property type="entry name" value="MUCIN-5AC"/>
    <property type="match status" value="1"/>
</dbReference>
<evidence type="ECO:0000256" key="1">
    <source>
        <dbReference type="SAM" id="MobiDB-lite"/>
    </source>
</evidence>
<dbReference type="AlphaFoldDB" id="A0A5C6NHH2"/>
<sequence length="171" mass="18512">MEWNNLGVLLRGDGKSVSGGSAFGQEVTGRPPGGARTRVSQADFSFKAFEEELNAVVCEASSQIVTGRRRGLHLLLSAAGVKASPEKVLCGSEVKLCLVSWNFTVGSCVEHDFRLQEGQVVRTWKVGDPPEGMPQPATPQCSTPSQQDSPQPVRPPAAVTKKNRKKCFWFL</sequence>
<dbReference type="InterPro" id="IPR029337">
    <property type="entry name" value="INSYN2"/>
</dbReference>
<feature type="compositionally biased region" description="Polar residues" evidence="1">
    <location>
        <begin position="138"/>
        <end position="150"/>
    </location>
</feature>
<accession>A0A5C6NHH2</accession>
<keyword evidence="3" id="KW-1185">Reference proteome</keyword>
<dbReference type="EMBL" id="RHFK02000013">
    <property type="protein sequence ID" value="TWW66425.1"/>
    <property type="molecule type" value="Genomic_DNA"/>
</dbReference>
<protein>
    <submittedName>
        <fullName evidence="2">Uncharacterized protein</fullName>
    </submittedName>
</protein>
<organism evidence="2 3">
    <name type="scientific">Takifugu flavidus</name>
    <name type="common">sansaifugu</name>
    <dbReference type="NCBI Taxonomy" id="433684"/>
    <lineage>
        <taxon>Eukaryota</taxon>
        <taxon>Metazoa</taxon>
        <taxon>Chordata</taxon>
        <taxon>Craniata</taxon>
        <taxon>Vertebrata</taxon>
        <taxon>Euteleostomi</taxon>
        <taxon>Actinopterygii</taxon>
        <taxon>Neopterygii</taxon>
        <taxon>Teleostei</taxon>
        <taxon>Neoteleostei</taxon>
        <taxon>Acanthomorphata</taxon>
        <taxon>Eupercaria</taxon>
        <taxon>Tetraodontiformes</taxon>
        <taxon>Tetradontoidea</taxon>
        <taxon>Tetraodontidae</taxon>
        <taxon>Takifugu</taxon>
    </lineage>
</organism>
<dbReference type="Pfam" id="PF15265">
    <property type="entry name" value="FAM196"/>
    <property type="match status" value="1"/>
</dbReference>
<name>A0A5C6NHH2_9TELE</name>
<gene>
    <name evidence="2" type="ORF">D4764_20G0004570</name>
</gene>
<comment type="caution">
    <text evidence="2">The sequence shown here is derived from an EMBL/GenBank/DDBJ whole genome shotgun (WGS) entry which is preliminary data.</text>
</comment>
<evidence type="ECO:0000313" key="3">
    <source>
        <dbReference type="Proteomes" id="UP000324091"/>
    </source>
</evidence>
<dbReference type="PANTHER" id="PTHR28682">
    <property type="entry name" value="INHIBITORY SYNAPTIC FACTOR 2A-RELATED"/>
    <property type="match status" value="1"/>
</dbReference>